<protein>
    <submittedName>
        <fullName evidence="1">Uncharacterized protein</fullName>
    </submittedName>
</protein>
<dbReference type="EMBL" id="ML734592">
    <property type="protein sequence ID" value="KAB8247192.1"/>
    <property type="molecule type" value="Genomic_DNA"/>
</dbReference>
<proteinExistence type="predicted"/>
<dbReference type="AlphaFoldDB" id="A0A5N6GXZ9"/>
<evidence type="ECO:0000313" key="1">
    <source>
        <dbReference type="EMBL" id="KAB8247192.1"/>
    </source>
</evidence>
<gene>
    <name evidence="1" type="ORF">BDV35DRAFT_206364</name>
</gene>
<sequence length="148" mass="16491">MEIYGVCFDYHRSEHEAGVRLAKGVIQITQAKQASQRSFRPKNTSRCSSCPYGRTNGAAEYWQVINRTRHGMPSALCPLPALNLAVAPSSHFRTTSFPGIACFPACQRQHIYGVLGECNVDNCIPGLVHSICDDIIQSWLLLYSRFIT</sequence>
<name>A0A5N6GXZ9_ASPFL</name>
<dbReference type="Proteomes" id="UP000325434">
    <property type="component" value="Unassembled WGS sequence"/>
</dbReference>
<reference evidence="1" key="1">
    <citation type="submission" date="2019-04" db="EMBL/GenBank/DDBJ databases">
        <title>Friends and foes A comparative genomics study of 23 Aspergillus species from section Flavi.</title>
        <authorList>
            <consortium name="DOE Joint Genome Institute"/>
            <person name="Kjaerbolling I."/>
            <person name="Vesth T."/>
            <person name="Frisvad J.C."/>
            <person name="Nybo J.L."/>
            <person name="Theobald S."/>
            <person name="Kildgaard S."/>
            <person name="Isbrandt T."/>
            <person name="Kuo A."/>
            <person name="Sato A."/>
            <person name="Lyhne E.K."/>
            <person name="Kogle M.E."/>
            <person name="Wiebenga A."/>
            <person name="Kun R.S."/>
            <person name="Lubbers R.J."/>
            <person name="Makela M.R."/>
            <person name="Barry K."/>
            <person name="Chovatia M."/>
            <person name="Clum A."/>
            <person name="Daum C."/>
            <person name="Haridas S."/>
            <person name="He G."/>
            <person name="LaButti K."/>
            <person name="Lipzen A."/>
            <person name="Mondo S."/>
            <person name="Riley R."/>
            <person name="Salamov A."/>
            <person name="Simmons B.A."/>
            <person name="Magnuson J.K."/>
            <person name="Henrissat B."/>
            <person name="Mortensen U.H."/>
            <person name="Larsen T.O."/>
            <person name="Devries R.P."/>
            <person name="Grigoriev I.V."/>
            <person name="Machida M."/>
            <person name="Baker S.E."/>
            <person name="Andersen M.R."/>
        </authorList>
    </citation>
    <scope>NUCLEOTIDE SEQUENCE [LARGE SCALE GENOMIC DNA]</scope>
    <source>
        <strain evidence="1">CBS 121.62</strain>
    </source>
</reference>
<accession>A0A5N6GXZ9</accession>
<organism evidence="1">
    <name type="scientific">Aspergillus flavus</name>
    <dbReference type="NCBI Taxonomy" id="5059"/>
    <lineage>
        <taxon>Eukaryota</taxon>
        <taxon>Fungi</taxon>
        <taxon>Dikarya</taxon>
        <taxon>Ascomycota</taxon>
        <taxon>Pezizomycotina</taxon>
        <taxon>Eurotiomycetes</taxon>
        <taxon>Eurotiomycetidae</taxon>
        <taxon>Eurotiales</taxon>
        <taxon>Aspergillaceae</taxon>
        <taxon>Aspergillus</taxon>
        <taxon>Aspergillus subgen. Circumdati</taxon>
    </lineage>
</organism>